<organism evidence="3 4">
    <name type="scientific">Paspalum notatum var. saurae</name>
    <dbReference type="NCBI Taxonomy" id="547442"/>
    <lineage>
        <taxon>Eukaryota</taxon>
        <taxon>Viridiplantae</taxon>
        <taxon>Streptophyta</taxon>
        <taxon>Embryophyta</taxon>
        <taxon>Tracheophyta</taxon>
        <taxon>Spermatophyta</taxon>
        <taxon>Magnoliopsida</taxon>
        <taxon>Liliopsida</taxon>
        <taxon>Poales</taxon>
        <taxon>Poaceae</taxon>
        <taxon>PACMAD clade</taxon>
        <taxon>Panicoideae</taxon>
        <taxon>Andropogonodae</taxon>
        <taxon>Paspaleae</taxon>
        <taxon>Paspalinae</taxon>
        <taxon>Paspalum</taxon>
    </lineage>
</organism>
<dbReference type="EMBL" id="CP144748">
    <property type="protein sequence ID" value="WVZ67504.1"/>
    <property type="molecule type" value="Genomic_DNA"/>
</dbReference>
<sequence>MALRFVLSLLPLIYYQSYLFILFRVLYTPHFPTPTVVRATPRRIALLCQIPRKFGFRQSGDTTPVSPVLPLNSSRAAGFLRPPGMQRRGLLKAAPLLLCLLAVCSGRELTLKHNPSTTIYNSTLAKILVEYAAAIYTADLTQLFTWTCDRCGDMIKGFEMIDIIVDVENCLQAYVGFASDINAVVAVFRGTQGNSIQNWIADLLWKQLDLDYPGMPEAMVHSGFYSAYHNTTLRDGIVSGIQKTRKLYGNVPIMITGHSMGGAIASFCALDLVVNYGLDGVKLMTFGQPRVGNAAFASYFKTYLPQAIRVTHAHDVVPHLPPYFSFFPQKTYHHFPREVWSHNVGLGTLVYYVEKICDDSGEDPTCCRSVIGDSVEDHRYYLGVSMRPEDMSTCRIVMDYSKLQYQMDLNGHPWEMHLVQQLIVVALEGMERRGLLKAALLLCLLSVCSGRELTLKHNPSTTIYNSTLAKILVEYAAAIYTADLTQLFTWTCNRCGDMIKDFEMIDIIVDVENCLQAYVGFASDINAVVVVFRGTQENSIQNWIADLLWKQLDLDYPGMPEAMVHSGFYSAYHNTTLRDGVVNGIQKTRKLYGDIPIMITGHSMGGAIASFCALDLVVNYGLDGVKLMTFGQPRVGNAAFASYFKTYLPQAIRVTHAHDIVPHLPPYFSFFPQKTYHHFPREVWIHNVGLGTLVYSVEKICDDSGEDPTCCRSVIGDSVQDHIYYLGVSMHAEDLSTCRIVMDYSKLQYQMDLNGNIVLSKHPNLSNGRGFSAQ</sequence>
<dbReference type="SUPFAM" id="SSF53474">
    <property type="entry name" value="alpha/beta-Hydrolases"/>
    <property type="match status" value="2"/>
</dbReference>
<keyword evidence="1" id="KW-0472">Membrane</keyword>
<dbReference type="Proteomes" id="UP001341281">
    <property type="component" value="Chromosome 04"/>
</dbReference>
<name>A0AAQ3T7Q1_PASNO</name>
<dbReference type="InterPro" id="IPR002921">
    <property type="entry name" value="Fungal_lipase-type"/>
</dbReference>
<feature type="domain" description="Fungal lipase-type" evidence="2">
    <location>
        <begin position="185"/>
        <end position="322"/>
    </location>
</feature>
<feature type="domain" description="Fungal lipase-type" evidence="2">
    <location>
        <begin position="529"/>
        <end position="666"/>
    </location>
</feature>
<dbReference type="CDD" id="cd00519">
    <property type="entry name" value="Lipase_3"/>
    <property type="match status" value="2"/>
</dbReference>
<gene>
    <name evidence="3" type="ORF">U9M48_016570</name>
</gene>
<dbReference type="Gene3D" id="3.40.50.1820">
    <property type="entry name" value="alpha/beta hydrolase"/>
    <property type="match status" value="2"/>
</dbReference>
<dbReference type="GO" id="GO:0006629">
    <property type="term" value="P:lipid metabolic process"/>
    <property type="evidence" value="ECO:0007669"/>
    <property type="project" value="InterPro"/>
</dbReference>
<evidence type="ECO:0000259" key="2">
    <source>
        <dbReference type="Pfam" id="PF01764"/>
    </source>
</evidence>
<keyword evidence="1" id="KW-0812">Transmembrane</keyword>
<dbReference type="AlphaFoldDB" id="A0AAQ3T7Q1"/>
<evidence type="ECO:0000256" key="1">
    <source>
        <dbReference type="SAM" id="Phobius"/>
    </source>
</evidence>
<dbReference type="PANTHER" id="PTHR45856">
    <property type="entry name" value="ALPHA/BETA-HYDROLASES SUPERFAMILY PROTEIN"/>
    <property type="match status" value="1"/>
</dbReference>
<dbReference type="Pfam" id="PF01764">
    <property type="entry name" value="Lipase_3"/>
    <property type="match status" value="2"/>
</dbReference>
<reference evidence="3 4" key="1">
    <citation type="submission" date="2024-02" db="EMBL/GenBank/DDBJ databases">
        <title>High-quality chromosome-scale genome assembly of Pensacola bahiagrass (Paspalum notatum Flugge var. saurae).</title>
        <authorList>
            <person name="Vega J.M."/>
            <person name="Podio M."/>
            <person name="Orjuela J."/>
            <person name="Siena L.A."/>
            <person name="Pessino S.C."/>
            <person name="Combes M.C."/>
            <person name="Mariac C."/>
            <person name="Albertini E."/>
            <person name="Pupilli F."/>
            <person name="Ortiz J.P.A."/>
            <person name="Leblanc O."/>
        </authorList>
    </citation>
    <scope>NUCLEOTIDE SEQUENCE [LARGE SCALE GENOMIC DNA]</scope>
    <source>
        <strain evidence="3">R1</strain>
        <tissue evidence="3">Leaf</tissue>
    </source>
</reference>
<proteinExistence type="predicted"/>
<evidence type="ECO:0000313" key="3">
    <source>
        <dbReference type="EMBL" id="WVZ67504.1"/>
    </source>
</evidence>
<dbReference type="InterPro" id="IPR051218">
    <property type="entry name" value="Sec_MonoDiacylglyc_Lipase"/>
</dbReference>
<keyword evidence="1" id="KW-1133">Transmembrane helix</keyword>
<feature type="transmembrane region" description="Helical" evidence="1">
    <location>
        <begin position="7"/>
        <end position="27"/>
    </location>
</feature>
<protein>
    <recommendedName>
        <fullName evidence="2">Fungal lipase-type domain-containing protein</fullName>
    </recommendedName>
</protein>
<evidence type="ECO:0000313" key="4">
    <source>
        <dbReference type="Proteomes" id="UP001341281"/>
    </source>
</evidence>
<dbReference type="InterPro" id="IPR029058">
    <property type="entry name" value="AB_hydrolase_fold"/>
</dbReference>
<accession>A0AAQ3T7Q1</accession>
<keyword evidence="4" id="KW-1185">Reference proteome</keyword>
<dbReference type="PANTHER" id="PTHR45856:SF18">
    <property type="entry name" value="FUNGAL LIPASE-LIKE DOMAIN-CONTAINING PROTEIN"/>
    <property type="match status" value="1"/>
</dbReference>